<dbReference type="PANTHER" id="PTHR32322:SF9">
    <property type="entry name" value="AMINO-ACID METABOLITE EFFLUX PUMP-RELATED"/>
    <property type="match status" value="1"/>
</dbReference>
<feature type="transmembrane region" description="Helical" evidence="5">
    <location>
        <begin position="239"/>
        <end position="256"/>
    </location>
</feature>
<evidence type="ECO:0000313" key="8">
    <source>
        <dbReference type="Proteomes" id="UP001595998"/>
    </source>
</evidence>
<accession>A0ABV8XMJ7</accession>
<dbReference type="InterPro" id="IPR050638">
    <property type="entry name" value="AA-Vitamin_Transporters"/>
</dbReference>
<proteinExistence type="predicted"/>
<gene>
    <name evidence="7" type="ORF">ACFOZ9_07620</name>
</gene>
<dbReference type="EMBL" id="JBHSEH010000005">
    <property type="protein sequence ID" value="MFC4426081.1"/>
    <property type="molecule type" value="Genomic_DNA"/>
</dbReference>
<evidence type="ECO:0000256" key="3">
    <source>
        <dbReference type="ARBA" id="ARBA00022989"/>
    </source>
</evidence>
<comment type="subcellular location">
    <subcellularLocation>
        <location evidence="1">Membrane</location>
        <topology evidence="1">Multi-pass membrane protein</topology>
    </subcellularLocation>
</comment>
<dbReference type="RefSeq" id="WP_380038103.1">
    <property type="nucleotide sequence ID" value="NZ_JBHSEH010000005.1"/>
</dbReference>
<evidence type="ECO:0000256" key="2">
    <source>
        <dbReference type="ARBA" id="ARBA00022692"/>
    </source>
</evidence>
<sequence length="299" mass="31045">MTRRDVLEMFILSVVWGVSFLLIKLGGEVFPPVWVALLRSAFGALILWAALRWGRHTLPPARLWKPLLLVAVFNNVLPWTFFAWGEQTVSSNIAAILNATTPLFTLLIALNARSTQVSGRVVGGVLIGLAGVTLTVSGGVGGGHATLFGALILLLASLGYAVATSIAKRTLSGQNPVGLATTQLSLSSLLLAPVALLGPQPGTVTPAALGAMVVLGVLGSGVAYLLYYGLLARISPTQVTAVTYVLPLWGLFWGLVAGESVAVLSLLGVTVVLAGLLLMNAPRSAQPTGNPCAMVHNSP</sequence>
<organism evidence="7 8">
    <name type="scientific">Deinococcus navajonensis</name>
    <dbReference type="NCBI Taxonomy" id="309884"/>
    <lineage>
        <taxon>Bacteria</taxon>
        <taxon>Thermotogati</taxon>
        <taxon>Deinococcota</taxon>
        <taxon>Deinococci</taxon>
        <taxon>Deinococcales</taxon>
        <taxon>Deinococcaceae</taxon>
        <taxon>Deinococcus</taxon>
    </lineage>
</organism>
<feature type="transmembrane region" description="Helical" evidence="5">
    <location>
        <begin position="121"/>
        <end position="141"/>
    </location>
</feature>
<evidence type="ECO:0000256" key="5">
    <source>
        <dbReference type="SAM" id="Phobius"/>
    </source>
</evidence>
<feature type="transmembrane region" description="Helical" evidence="5">
    <location>
        <begin position="147"/>
        <end position="167"/>
    </location>
</feature>
<feature type="domain" description="EamA" evidence="6">
    <location>
        <begin position="148"/>
        <end position="280"/>
    </location>
</feature>
<comment type="caution">
    <text evidence="7">The sequence shown here is derived from an EMBL/GenBank/DDBJ whole genome shotgun (WGS) entry which is preliminary data.</text>
</comment>
<feature type="transmembrane region" description="Helical" evidence="5">
    <location>
        <begin position="63"/>
        <end position="84"/>
    </location>
</feature>
<dbReference type="InterPro" id="IPR000620">
    <property type="entry name" value="EamA_dom"/>
</dbReference>
<dbReference type="InterPro" id="IPR037185">
    <property type="entry name" value="EmrE-like"/>
</dbReference>
<feature type="transmembrane region" description="Helical" evidence="5">
    <location>
        <begin position="262"/>
        <end position="279"/>
    </location>
</feature>
<evidence type="ECO:0000256" key="4">
    <source>
        <dbReference type="ARBA" id="ARBA00023136"/>
    </source>
</evidence>
<name>A0ABV8XMJ7_9DEIO</name>
<evidence type="ECO:0000259" key="6">
    <source>
        <dbReference type="Pfam" id="PF00892"/>
    </source>
</evidence>
<protein>
    <submittedName>
        <fullName evidence="7">DMT family transporter</fullName>
    </submittedName>
</protein>
<feature type="transmembrane region" description="Helical" evidence="5">
    <location>
        <begin position="7"/>
        <end position="27"/>
    </location>
</feature>
<dbReference type="Pfam" id="PF00892">
    <property type="entry name" value="EamA"/>
    <property type="match status" value="2"/>
</dbReference>
<feature type="transmembrane region" description="Helical" evidence="5">
    <location>
        <begin position="33"/>
        <end position="51"/>
    </location>
</feature>
<feature type="transmembrane region" description="Helical" evidence="5">
    <location>
        <begin position="90"/>
        <end position="109"/>
    </location>
</feature>
<keyword evidence="3 5" id="KW-1133">Transmembrane helix</keyword>
<keyword evidence="4 5" id="KW-0472">Membrane</keyword>
<dbReference type="SUPFAM" id="SSF103481">
    <property type="entry name" value="Multidrug resistance efflux transporter EmrE"/>
    <property type="match status" value="2"/>
</dbReference>
<dbReference type="PANTHER" id="PTHR32322">
    <property type="entry name" value="INNER MEMBRANE TRANSPORTER"/>
    <property type="match status" value="1"/>
</dbReference>
<feature type="transmembrane region" description="Helical" evidence="5">
    <location>
        <begin position="204"/>
        <end position="227"/>
    </location>
</feature>
<feature type="transmembrane region" description="Helical" evidence="5">
    <location>
        <begin position="179"/>
        <end position="198"/>
    </location>
</feature>
<keyword evidence="8" id="KW-1185">Reference proteome</keyword>
<evidence type="ECO:0000256" key="1">
    <source>
        <dbReference type="ARBA" id="ARBA00004141"/>
    </source>
</evidence>
<dbReference type="Proteomes" id="UP001595998">
    <property type="component" value="Unassembled WGS sequence"/>
</dbReference>
<keyword evidence="2 5" id="KW-0812">Transmembrane</keyword>
<feature type="domain" description="EamA" evidence="6">
    <location>
        <begin position="9"/>
        <end position="136"/>
    </location>
</feature>
<evidence type="ECO:0000313" key="7">
    <source>
        <dbReference type="EMBL" id="MFC4426081.1"/>
    </source>
</evidence>
<reference evidence="8" key="1">
    <citation type="journal article" date="2019" name="Int. J. Syst. Evol. Microbiol.">
        <title>The Global Catalogue of Microorganisms (GCM) 10K type strain sequencing project: providing services to taxonomists for standard genome sequencing and annotation.</title>
        <authorList>
            <consortium name="The Broad Institute Genomics Platform"/>
            <consortium name="The Broad Institute Genome Sequencing Center for Infectious Disease"/>
            <person name="Wu L."/>
            <person name="Ma J."/>
        </authorList>
    </citation>
    <scope>NUCLEOTIDE SEQUENCE [LARGE SCALE GENOMIC DNA]</scope>
    <source>
        <strain evidence="8">CCUG 56029</strain>
    </source>
</reference>